<organism evidence="2 3">
    <name type="scientific">Trichonephila clavipes</name>
    <name type="common">Golden silk orbweaver</name>
    <name type="synonym">Nephila clavipes</name>
    <dbReference type="NCBI Taxonomy" id="2585209"/>
    <lineage>
        <taxon>Eukaryota</taxon>
        <taxon>Metazoa</taxon>
        <taxon>Ecdysozoa</taxon>
        <taxon>Arthropoda</taxon>
        <taxon>Chelicerata</taxon>
        <taxon>Arachnida</taxon>
        <taxon>Araneae</taxon>
        <taxon>Araneomorphae</taxon>
        <taxon>Entelegynae</taxon>
        <taxon>Araneoidea</taxon>
        <taxon>Nephilidae</taxon>
        <taxon>Trichonephila</taxon>
    </lineage>
</organism>
<dbReference type="Proteomes" id="UP000887159">
    <property type="component" value="Unassembled WGS sequence"/>
</dbReference>
<gene>
    <name evidence="2" type="primary">NCL1_56315</name>
    <name evidence="2" type="ORF">TNCV_1358511</name>
</gene>
<proteinExistence type="predicted"/>
<name>A0A8X6S6N7_TRICX</name>
<accession>A0A8X6S6N7</accession>
<sequence length="129" mass="14530">MLRLYMKDRGLIMGRVDRTRENAEDLGKPRVRREKISDKKRQTPKRTQGIKRTVPSSVSSKKHKYRIPNNPSQGPQSIAGPSHQIDTRQSKPPTEGSRQEASVQTDRARQTRTTPSGGSSAAERRPVQS</sequence>
<dbReference type="AlphaFoldDB" id="A0A8X6S6N7"/>
<evidence type="ECO:0000313" key="2">
    <source>
        <dbReference type="EMBL" id="GFY08447.1"/>
    </source>
</evidence>
<reference evidence="2" key="1">
    <citation type="submission" date="2020-08" db="EMBL/GenBank/DDBJ databases">
        <title>Multicomponent nature underlies the extraordinary mechanical properties of spider dragline silk.</title>
        <authorList>
            <person name="Kono N."/>
            <person name="Nakamura H."/>
            <person name="Mori M."/>
            <person name="Yoshida Y."/>
            <person name="Ohtoshi R."/>
            <person name="Malay A.D."/>
            <person name="Moran D.A.P."/>
            <person name="Tomita M."/>
            <person name="Numata K."/>
            <person name="Arakawa K."/>
        </authorList>
    </citation>
    <scope>NUCLEOTIDE SEQUENCE</scope>
</reference>
<feature type="compositionally biased region" description="Basic and acidic residues" evidence="1">
    <location>
        <begin position="1"/>
        <end position="41"/>
    </location>
</feature>
<feature type="region of interest" description="Disordered" evidence="1">
    <location>
        <begin position="1"/>
        <end position="129"/>
    </location>
</feature>
<comment type="caution">
    <text evidence="2">The sequence shown here is derived from an EMBL/GenBank/DDBJ whole genome shotgun (WGS) entry which is preliminary data.</text>
</comment>
<dbReference type="EMBL" id="BMAU01021280">
    <property type="protein sequence ID" value="GFY08447.1"/>
    <property type="molecule type" value="Genomic_DNA"/>
</dbReference>
<keyword evidence="3" id="KW-1185">Reference proteome</keyword>
<protein>
    <submittedName>
        <fullName evidence="2">Uncharacterized protein</fullName>
    </submittedName>
</protein>
<evidence type="ECO:0000256" key="1">
    <source>
        <dbReference type="SAM" id="MobiDB-lite"/>
    </source>
</evidence>
<feature type="compositionally biased region" description="Polar residues" evidence="1">
    <location>
        <begin position="99"/>
        <end position="119"/>
    </location>
</feature>
<evidence type="ECO:0000313" key="3">
    <source>
        <dbReference type="Proteomes" id="UP000887159"/>
    </source>
</evidence>